<evidence type="ECO:0000256" key="1">
    <source>
        <dbReference type="SAM" id="MobiDB-lite"/>
    </source>
</evidence>
<dbReference type="Proteomes" id="UP000093412">
    <property type="component" value="Unassembled WGS sequence"/>
</dbReference>
<dbReference type="EMBL" id="MAQA01000021">
    <property type="protein sequence ID" value="OCI31245.1"/>
    <property type="molecule type" value="Genomic_DNA"/>
</dbReference>
<comment type="caution">
    <text evidence="2">The sequence shown here is derived from an EMBL/GenBank/DDBJ whole genome shotgun (WGS) entry which is preliminary data.</text>
</comment>
<accession>A0ABX2YBA6</accession>
<proteinExistence type="predicted"/>
<feature type="region of interest" description="Disordered" evidence="1">
    <location>
        <begin position="1"/>
        <end position="60"/>
    </location>
</feature>
<protein>
    <recommendedName>
        <fullName evidence="4">Asp23/Gls24 family envelope stress response protein</fullName>
    </recommendedName>
</protein>
<feature type="compositionally biased region" description="Low complexity" evidence="1">
    <location>
        <begin position="1"/>
        <end position="15"/>
    </location>
</feature>
<organism evidence="2 3">
    <name type="scientific">Oerskovia enterophila</name>
    <dbReference type="NCBI Taxonomy" id="43678"/>
    <lineage>
        <taxon>Bacteria</taxon>
        <taxon>Bacillati</taxon>
        <taxon>Actinomycetota</taxon>
        <taxon>Actinomycetes</taxon>
        <taxon>Micrococcales</taxon>
        <taxon>Cellulomonadaceae</taxon>
        <taxon>Oerskovia</taxon>
    </lineage>
</organism>
<reference evidence="2 3" key="1">
    <citation type="submission" date="2016-06" db="EMBL/GenBank/DDBJ databases">
        <title>Genome sequence of Oerskovia enterophila DSM 43852.</title>
        <authorList>
            <person name="Poehlein A."/>
            <person name="Jag V."/>
            <person name="Bengelsdorf F.R."/>
            <person name="Daniel R."/>
            <person name="Duerre P."/>
        </authorList>
    </citation>
    <scope>NUCLEOTIDE SEQUENCE [LARGE SCALE GENOMIC DNA]</scope>
    <source>
        <strain evidence="2 3">DSM 43852</strain>
    </source>
</reference>
<name>A0ABX2YBA6_9CELL</name>
<keyword evidence="3" id="KW-1185">Reference proteome</keyword>
<gene>
    <name evidence="2" type="ORF">OERS_20650</name>
</gene>
<dbReference type="RefSeq" id="WP_139107776.1">
    <property type="nucleotide sequence ID" value="NZ_MAQA01000021.1"/>
</dbReference>
<sequence>MTTSSPGSSRLPTSSRDAEPVAPTPLDVAAAFDTSPVGRPLAASPPRPPRASAGDDADVADQEDLADRVVAAVLAVPGVVRLHAGAFGEVATYLPGRAVTGVRLRPDEAEVHLVVSAGRPIPEVAGNVHEAVRALVSEPVHVFVEDVEPPPT</sequence>
<evidence type="ECO:0000313" key="2">
    <source>
        <dbReference type="EMBL" id="OCI31245.1"/>
    </source>
</evidence>
<evidence type="ECO:0008006" key="4">
    <source>
        <dbReference type="Google" id="ProtNLM"/>
    </source>
</evidence>
<evidence type="ECO:0000313" key="3">
    <source>
        <dbReference type="Proteomes" id="UP000093412"/>
    </source>
</evidence>